<dbReference type="SUPFAM" id="SSF69593">
    <property type="entry name" value="Glycerol-3-phosphate (1)-acyltransferase"/>
    <property type="match status" value="1"/>
</dbReference>
<dbReference type="OrthoDB" id="9808424at2"/>
<keyword evidence="5" id="KW-1185">Reference proteome</keyword>
<dbReference type="CDD" id="cd07989">
    <property type="entry name" value="LPLAT_AGPAT-like"/>
    <property type="match status" value="1"/>
</dbReference>
<dbReference type="GO" id="GO:0006654">
    <property type="term" value="P:phosphatidic acid biosynthetic process"/>
    <property type="evidence" value="ECO:0007669"/>
    <property type="project" value="TreeGrafter"/>
</dbReference>
<gene>
    <name evidence="4" type="ORF">EAX62_01350</name>
</gene>
<accession>A0A3M0GVH1</accession>
<evidence type="ECO:0000256" key="2">
    <source>
        <dbReference type="ARBA" id="ARBA00023315"/>
    </source>
</evidence>
<dbReference type="AlphaFoldDB" id="A0A3M0GVH1"/>
<dbReference type="EMBL" id="REFW01000001">
    <property type="protein sequence ID" value="RMB61336.1"/>
    <property type="molecule type" value="Genomic_DNA"/>
</dbReference>
<dbReference type="Proteomes" id="UP000275256">
    <property type="component" value="Unassembled WGS sequence"/>
</dbReference>
<evidence type="ECO:0000259" key="3">
    <source>
        <dbReference type="SMART" id="SM00563"/>
    </source>
</evidence>
<evidence type="ECO:0000313" key="4">
    <source>
        <dbReference type="EMBL" id="RMB61336.1"/>
    </source>
</evidence>
<keyword evidence="2 4" id="KW-0012">Acyltransferase</keyword>
<sequence length="277" mass="30534">MSTVAREKDLSGRYSSKVNATTRQTAQLMLLKPYVWRLLRVHVHGAANLDALDGAFVAFSNHSSHLDAPLIFGALPNRLSRYLATGAAADFFYDKWWKSGPMALFFNSFPVDRGKDRSEPKTSKRSQKRGMSASLLADGVPLLIFPEGTRSRTGAMAPFKPGVAALCISRGVPAVPIALVGAYAAWPSHQKHLPRGRPEVHVVIGRPMHPLPGEIAHEFSERMRRQVLELHDSTARAYGAKTLAEYARVVALEKSVKNEITALADDARQRANKQEDQ</sequence>
<dbReference type="RefSeq" id="WP_121899884.1">
    <property type="nucleotide sequence ID" value="NZ_REFW01000001.1"/>
</dbReference>
<reference evidence="4 5" key="1">
    <citation type="submission" date="2018-10" db="EMBL/GenBank/DDBJ databases">
        <title>Tessaracoccus antarcticuss sp. nov., isolated from sediment.</title>
        <authorList>
            <person name="Zhou L.Y."/>
            <person name="Du Z.J."/>
        </authorList>
    </citation>
    <scope>NUCLEOTIDE SEQUENCE [LARGE SCALE GENOMIC DNA]</scope>
    <source>
        <strain evidence="4 5">JDX10</strain>
    </source>
</reference>
<name>A0A3M0GVH1_9ACTN</name>
<dbReference type="PANTHER" id="PTHR10434:SF11">
    <property type="entry name" value="1-ACYL-SN-GLYCEROL-3-PHOSPHATE ACYLTRANSFERASE"/>
    <property type="match status" value="1"/>
</dbReference>
<dbReference type="SMART" id="SM00563">
    <property type="entry name" value="PlsC"/>
    <property type="match status" value="1"/>
</dbReference>
<protein>
    <submittedName>
        <fullName evidence="4">1-acyl-sn-glycerol-3-phosphate acyltransferase</fullName>
    </submittedName>
</protein>
<proteinExistence type="predicted"/>
<dbReference type="PANTHER" id="PTHR10434">
    <property type="entry name" value="1-ACYL-SN-GLYCEROL-3-PHOSPHATE ACYLTRANSFERASE"/>
    <property type="match status" value="1"/>
</dbReference>
<evidence type="ECO:0000313" key="5">
    <source>
        <dbReference type="Proteomes" id="UP000275256"/>
    </source>
</evidence>
<dbReference type="GO" id="GO:0003841">
    <property type="term" value="F:1-acylglycerol-3-phosphate O-acyltransferase activity"/>
    <property type="evidence" value="ECO:0007669"/>
    <property type="project" value="TreeGrafter"/>
</dbReference>
<feature type="domain" description="Phospholipid/glycerol acyltransferase" evidence="3">
    <location>
        <begin position="56"/>
        <end position="182"/>
    </location>
</feature>
<evidence type="ECO:0000256" key="1">
    <source>
        <dbReference type="ARBA" id="ARBA00022679"/>
    </source>
</evidence>
<dbReference type="Pfam" id="PF01553">
    <property type="entry name" value="Acyltransferase"/>
    <property type="match status" value="1"/>
</dbReference>
<dbReference type="InterPro" id="IPR002123">
    <property type="entry name" value="Plipid/glycerol_acylTrfase"/>
</dbReference>
<keyword evidence="1 4" id="KW-0808">Transferase</keyword>
<organism evidence="4 5">
    <name type="scientific">Tessaracoccus antarcticus</name>
    <dbReference type="NCBI Taxonomy" id="2479848"/>
    <lineage>
        <taxon>Bacteria</taxon>
        <taxon>Bacillati</taxon>
        <taxon>Actinomycetota</taxon>
        <taxon>Actinomycetes</taxon>
        <taxon>Propionibacteriales</taxon>
        <taxon>Propionibacteriaceae</taxon>
        <taxon>Tessaracoccus</taxon>
    </lineage>
</organism>
<comment type="caution">
    <text evidence="4">The sequence shown here is derived from an EMBL/GenBank/DDBJ whole genome shotgun (WGS) entry which is preliminary data.</text>
</comment>